<dbReference type="InterPro" id="IPR036047">
    <property type="entry name" value="F-box-like_dom_sf"/>
</dbReference>
<evidence type="ECO:0000259" key="1">
    <source>
        <dbReference type="Pfam" id="PF12937"/>
    </source>
</evidence>
<accession>A0AAN9E8P8</accession>
<dbReference type="InterPro" id="IPR032675">
    <property type="entry name" value="LRR_dom_sf"/>
</dbReference>
<dbReference type="Proteomes" id="UP001372338">
    <property type="component" value="Unassembled WGS sequence"/>
</dbReference>
<evidence type="ECO:0000313" key="2">
    <source>
        <dbReference type="EMBL" id="KAK7247317.1"/>
    </source>
</evidence>
<dbReference type="PANTHER" id="PTHR31639">
    <property type="entry name" value="F-BOX PROTEIN-LIKE"/>
    <property type="match status" value="1"/>
</dbReference>
<protein>
    <recommendedName>
        <fullName evidence="1">F-box domain-containing protein</fullName>
    </recommendedName>
</protein>
<dbReference type="SUPFAM" id="SSF81383">
    <property type="entry name" value="F-box domain"/>
    <property type="match status" value="1"/>
</dbReference>
<dbReference type="Gene3D" id="3.80.10.10">
    <property type="entry name" value="Ribonuclease Inhibitor"/>
    <property type="match status" value="1"/>
</dbReference>
<organism evidence="2 3">
    <name type="scientific">Crotalaria pallida</name>
    <name type="common">Smooth rattlebox</name>
    <name type="synonym">Crotalaria striata</name>
    <dbReference type="NCBI Taxonomy" id="3830"/>
    <lineage>
        <taxon>Eukaryota</taxon>
        <taxon>Viridiplantae</taxon>
        <taxon>Streptophyta</taxon>
        <taxon>Embryophyta</taxon>
        <taxon>Tracheophyta</taxon>
        <taxon>Spermatophyta</taxon>
        <taxon>Magnoliopsida</taxon>
        <taxon>eudicotyledons</taxon>
        <taxon>Gunneridae</taxon>
        <taxon>Pentapetalae</taxon>
        <taxon>rosids</taxon>
        <taxon>fabids</taxon>
        <taxon>Fabales</taxon>
        <taxon>Fabaceae</taxon>
        <taxon>Papilionoideae</taxon>
        <taxon>50 kb inversion clade</taxon>
        <taxon>genistoids sensu lato</taxon>
        <taxon>core genistoids</taxon>
        <taxon>Crotalarieae</taxon>
        <taxon>Crotalaria</taxon>
    </lineage>
</organism>
<feature type="domain" description="F-box" evidence="1">
    <location>
        <begin position="2"/>
        <end position="45"/>
    </location>
</feature>
<keyword evidence="3" id="KW-1185">Reference proteome</keyword>
<reference evidence="2 3" key="1">
    <citation type="submission" date="2024-01" db="EMBL/GenBank/DDBJ databases">
        <title>The genomes of 5 underutilized Papilionoideae crops provide insights into root nodulation and disease resistanc.</title>
        <authorList>
            <person name="Yuan L."/>
        </authorList>
    </citation>
    <scope>NUCLEOTIDE SEQUENCE [LARGE SCALE GENOMIC DNA]</scope>
    <source>
        <strain evidence="2">ZHUSHIDOU_FW_LH</strain>
        <tissue evidence="2">Leaf</tissue>
    </source>
</reference>
<dbReference type="Pfam" id="PF12937">
    <property type="entry name" value="F-box-like"/>
    <property type="match status" value="1"/>
</dbReference>
<dbReference type="Gene3D" id="1.20.1280.50">
    <property type="match status" value="1"/>
</dbReference>
<comment type="caution">
    <text evidence="2">The sequence shown here is derived from an EMBL/GenBank/DDBJ whole genome shotgun (WGS) entry which is preliminary data.</text>
</comment>
<dbReference type="SUPFAM" id="SSF52047">
    <property type="entry name" value="RNI-like"/>
    <property type="match status" value="1"/>
</dbReference>
<sequence length="422" mass="48120">MESLPDEILEHILFHVIDASEVAACNCVSKRWKDSTSSIKTLYFSHDCFENLPTGGESSESIVERMISRVVQLEKLIVYSPFSAAGLASWLSIVSHSLRHLELRMDNVAGDQSFHENQSKLDCIGVARNLESLKLWGVLMMLSPKWDVFQSLKNLEIVDVQLEDAMLNSMLQSCPFITKLILLSCKGVQSISIDLAYLQECKLDIYGMGNCSLSLISPVIESLEVQGCSLIRVPQTKHLRNLSISIKAGRVYMVDFGNLSALKFLTMRGICWCWEAIYKMLKLASEVTHLYMKVEFTGDFEDLRPFPELDLVDFFNSHQKLQKFDIHGAMFAALRQRYCVRYLQSRFVIPCLEEVVITVRSPLNATRKMGTLDCLLKYSKNLRIMVIRPAPMMKSIQSNADEFFEKICCFAYKNQSIVRIEL</sequence>
<dbReference type="AlphaFoldDB" id="A0AAN9E8P8"/>
<evidence type="ECO:0000313" key="3">
    <source>
        <dbReference type="Proteomes" id="UP001372338"/>
    </source>
</evidence>
<gene>
    <name evidence="2" type="ORF">RIF29_42198</name>
</gene>
<name>A0AAN9E8P8_CROPI</name>
<proteinExistence type="predicted"/>
<dbReference type="InterPro" id="IPR001810">
    <property type="entry name" value="F-box_dom"/>
</dbReference>
<dbReference type="EMBL" id="JAYWIO010000008">
    <property type="protein sequence ID" value="KAK7247317.1"/>
    <property type="molecule type" value="Genomic_DNA"/>
</dbReference>
<dbReference type="PANTHER" id="PTHR31639:SF162">
    <property type="entry name" value="OS09G0454300 PROTEIN"/>
    <property type="match status" value="1"/>
</dbReference>